<dbReference type="AlphaFoldDB" id="A0A5P1F7J6"/>
<evidence type="ECO:0000313" key="3">
    <source>
        <dbReference type="Proteomes" id="UP000243459"/>
    </source>
</evidence>
<accession>A0A5P1F7J6</accession>
<keyword evidence="1" id="KW-1133">Transmembrane helix</keyword>
<reference evidence="3" key="1">
    <citation type="journal article" date="2017" name="Nat. Commun.">
        <title>The asparagus genome sheds light on the origin and evolution of a young Y chromosome.</title>
        <authorList>
            <person name="Harkess A."/>
            <person name="Zhou J."/>
            <person name="Xu C."/>
            <person name="Bowers J.E."/>
            <person name="Van der Hulst R."/>
            <person name="Ayyampalayam S."/>
            <person name="Mercati F."/>
            <person name="Riccardi P."/>
            <person name="McKain M.R."/>
            <person name="Kakrana A."/>
            <person name="Tang H."/>
            <person name="Ray J."/>
            <person name="Groenendijk J."/>
            <person name="Arikit S."/>
            <person name="Mathioni S.M."/>
            <person name="Nakano M."/>
            <person name="Shan H."/>
            <person name="Telgmann-Rauber A."/>
            <person name="Kanno A."/>
            <person name="Yue Z."/>
            <person name="Chen H."/>
            <person name="Li W."/>
            <person name="Chen Y."/>
            <person name="Xu X."/>
            <person name="Zhang Y."/>
            <person name="Luo S."/>
            <person name="Chen H."/>
            <person name="Gao J."/>
            <person name="Mao Z."/>
            <person name="Pires J.C."/>
            <person name="Luo M."/>
            <person name="Kudrna D."/>
            <person name="Wing R.A."/>
            <person name="Meyers B.C."/>
            <person name="Yi K."/>
            <person name="Kong H."/>
            <person name="Lavrijsen P."/>
            <person name="Sunseri F."/>
            <person name="Falavigna A."/>
            <person name="Ye Y."/>
            <person name="Leebens-Mack J.H."/>
            <person name="Chen G."/>
        </authorList>
    </citation>
    <scope>NUCLEOTIDE SEQUENCE [LARGE SCALE GENOMIC DNA]</scope>
    <source>
        <strain evidence="3">cv. DH0086</strain>
    </source>
</reference>
<dbReference type="GO" id="GO:0003700">
    <property type="term" value="F:DNA-binding transcription factor activity"/>
    <property type="evidence" value="ECO:0007669"/>
    <property type="project" value="InterPro"/>
</dbReference>
<evidence type="ECO:0000256" key="1">
    <source>
        <dbReference type="SAM" id="Phobius"/>
    </source>
</evidence>
<name>A0A5P1F7J6_ASPOF</name>
<sequence>MLRSLQLYYGGAQVGEADVDPGRIPDSPIFNFINNLSPIQPVKSAHGVQVFHSLSFASISSVFASPHINSQKESRFLIKHPCSDLSKLENSSDNLDERSLCPGISDASNPAVARENCSTICSLNEAAVDPPEECSTQPSNLSQSILYDTCSPNHNTTLCYDNKAEVNLVSGQTSVQVAHVVDDGTEKRKLFLFAKKIELMKDTTQNKEEIGACDWENLISVDADDLLIFDSSTDSGACNSEANSLTSSQKPVDGSVPYLQNAPQYPPGGFSEQLIEENETDHTPQILSGSFQNQILLNDPNHETGKGADSCFPLDCKGPECVVHDMMVMVVVKHMLETQPFHGLNFPPGQPTILRGLQHNFFAEVILLISSVFLFFCFF</sequence>
<keyword evidence="1" id="KW-0472">Membrane</keyword>
<proteinExistence type="predicted"/>
<dbReference type="EMBL" id="CM007383">
    <property type="protein sequence ID" value="ONK74346.1"/>
    <property type="molecule type" value="Genomic_DNA"/>
</dbReference>
<keyword evidence="1" id="KW-0812">Transmembrane</keyword>
<dbReference type="InterPro" id="IPR044522">
    <property type="entry name" value="TSO1-like"/>
</dbReference>
<keyword evidence="3" id="KW-1185">Reference proteome</keyword>
<feature type="transmembrane region" description="Helical" evidence="1">
    <location>
        <begin position="361"/>
        <end position="378"/>
    </location>
</feature>
<dbReference type="Gramene" id="ONK74346">
    <property type="protein sequence ID" value="ONK74346"/>
    <property type="gene ID" value="A4U43_C03F5290"/>
</dbReference>
<evidence type="ECO:0000313" key="2">
    <source>
        <dbReference type="EMBL" id="ONK74346.1"/>
    </source>
</evidence>
<protein>
    <submittedName>
        <fullName evidence="2">Uncharacterized protein</fullName>
    </submittedName>
</protein>
<dbReference type="PANTHER" id="PTHR46159">
    <property type="entry name" value="PROTEIN TESMIN/TSO1-LIKE CXC 2"/>
    <property type="match status" value="1"/>
</dbReference>
<gene>
    <name evidence="2" type="ORF">A4U43_C03F5290</name>
</gene>
<organism evidence="2 3">
    <name type="scientific">Asparagus officinalis</name>
    <name type="common">Garden asparagus</name>
    <dbReference type="NCBI Taxonomy" id="4686"/>
    <lineage>
        <taxon>Eukaryota</taxon>
        <taxon>Viridiplantae</taxon>
        <taxon>Streptophyta</taxon>
        <taxon>Embryophyta</taxon>
        <taxon>Tracheophyta</taxon>
        <taxon>Spermatophyta</taxon>
        <taxon>Magnoliopsida</taxon>
        <taxon>Liliopsida</taxon>
        <taxon>Asparagales</taxon>
        <taxon>Asparagaceae</taxon>
        <taxon>Asparagoideae</taxon>
        <taxon>Asparagus</taxon>
    </lineage>
</organism>
<dbReference type="PANTHER" id="PTHR46159:SF12">
    <property type="entry name" value="PROTEIN TESMIN_TSO1-LIKE CXC 3-RELATED"/>
    <property type="match status" value="1"/>
</dbReference>
<dbReference type="Proteomes" id="UP000243459">
    <property type="component" value="Chromosome 3"/>
</dbReference>